<dbReference type="AlphaFoldDB" id="A0A7R9GKU6"/>
<dbReference type="Proteomes" id="UP000678499">
    <property type="component" value="Unassembled WGS sequence"/>
</dbReference>
<dbReference type="PROSITE" id="PS50088">
    <property type="entry name" value="ANK_REPEAT"/>
    <property type="match status" value="1"/>
</dbReference>
<evidence type="ECO:0000256" key="2">
    <source>
        <dbReference type="ARBA" id="ARBA00023043"/>
    </source>
</evidence>
<dbReference type="SMART" id="SM00248">
    <property type="entry name" value="ANK"/>
    <property type="match status" value="1"/>
</dbReference>
<feature type="region of interest" description="Disordered" evidence="4">
    <location>
        <begin position="177"/>
        <end position="223"/>
    </location>
</feature>
<dbReference type="SUPFAM" id="SSF48403">
    <property type="entry name" value="Ankyrin repeat"/>
    <property type="match status" value="1"/>
</dbReference>
<dbReference type="OrthoDB" id="10261302at2759"/>
<dbReference type="InterPro" id="IPR036770">
    <property type="entry name" value="Ankyrin_rpt-contain_sf"/>
</dbReference>
<dbReference type="Gene3D" id="1.25.40.20">
    <property type="entry name" value="Ankyrin repeat-containing domain"/>
    <property type="match status" value="1"/>
</dbReference>
<dbReference type="Pfam" id="PF00023">
    <property type="entry name" value="Ank"/>
    <property type="match status" value="1"/>
</dbReference>
<evidence type="ECO:0000256" key="4">
    <source>
        <dbReference type="SAM" id="MobiDB-lite"/>
    </source>
</evidence>
<dbReference type="PANTHER" id="PTHR24171">
    <property type="entry name" value="ANKYRIN REPEAT DOMAIN-CONTAINING PROTEIN 39-RELATED"/>
    <property type="match status" value="1"/>
</dbReference>
<reference evidence="5" key="1">
    <citation type="submission" date="2020-11" db="EMBL/GenBank/DDBJ databases">
        <authorList>
            <person name="Tran Van P."/>
        </authorList>
    </citation>
    <scope>NUCLEOTIDE SEQUENCE</scope>
</reference>
<accession>A0A7R9GKU6</accession>
<proteinExistence type="predicted"/>
<keyword evidence="2 3" id="KW-0040">ANK repeat</keyword>
<keyword evidence="1" id="KW-0677">Repeat</keyword>
<dbReference type="EMBL" id="OA889021">
    <property type="protein sequence ID" value="CAD7284117.1"/>
    <property type="molecule type" value="Genomic_DNA"/>
</dbReference>
<evidence type="ECO:0000256" key="3">
    <source>
        <dbReference type="PROSITE-ProRule" id="PRU00023"/>
    </source>
</evidence>
<feature type="region of interest" description="Disordered" evidence="4">
    <location>
        <begin position="251"/>
        <end position="277"/>
    </location>
</feature>
<dbReference type="InterPro" id="IPR002110">
    <property type="entry name" value="Ankyrin_rpt"/>
</dbReference>
<evidence type="ECO:0000313" key="6">
    <source>
        <dbReference type="Proteomes" id="UP000678499"/>
    </source>
</evidence>
<evidence type="ECO:0000256" key="1">
    <source>
        <dbReference type="ARBA" id="ARBA00022737"/>
    </source>
</evidence>
<dbReference type="EMBL" id="CAJPEX010006984">
    <property type="protein sequence ID" value="CAG0924269.1"/>
    <property type="molecule type" value="Genomic_DNA"/>
</dbReference>
<dbReference type="PROSITE" id="PS50297">
    <property type="entry name" value="ANK_REP_REGION"/>
    <property type="match status" value="1"/>
</dbReference>
<keyword evidence="6" id="KW-1185">Reference proteome</keyword>
<organism evidence="5">
    <name type="scientific">Notodromas monacha</name>
    <dbReference type="NCBI Taxonomy" id="399045"/>
    <lineage>
        <taxon>Eukaryota</taxon>
        <taxon>Metazoa</taxon>
        <taxon>Ecdysozoa</taxon>
        <taxon>Arthropoda</taxon>
        <taxon>Crustacea</taxon>
        <taxon>Oligostraca</taxon>
        <taxon>Ostracoda</taxon>
        <taxon>Podocopa</taxon>
        <taxon>Podocopida</taxon>
        <taxon>Cypridocopina</taxon>
        <taxon>Cypridoidea</taxon>
        <taxon>Cyprididae</taxon>
        <taxon>Notodromas</taxon>
    </lineage>
</organism>
<evidence type="ECO:0000313" key="5">
    <source>
        <dbReference type="EMBL" id="CAD7284117.1"/>
    </source>
</evidence>
<sequence length="438" mass="48385">MLAHGAKCQVPDHWGNTALHEAAWNGEIECCLALLAAGADLTKPGNERKTAADLADDDNYFECSSLLRNLEGCWNTALVAQLMLDVRQMSKRESRIATHMQDHAERFQELEKNILRVVKDEERKHVVTVEAEVKEIQNSTNNLIRGIEKKIIRNEDKQTSMLSRISALDTEIQAVENSVSRGDQLPISREDLDDLELVGRKKKPKRKSGPVPPPSSSHDDEGSNLVEVAESRALETSPKFLSSHDLSPCQMNYPFPTPGSSVSADTPSPGPADHDLDTSVMLKSRSTTKEVIKSPGKDNVAAQEFKEFHLEFLRSTANEKFSDKGMISVSRAIGDCVQTVAKLKDSLRLVTDQTRPSTSQVQAALGQWQSALEGLMDQQNAYLESIARWAEDDAPIRDAPRLPNIAPMPNAPEVDLRIIAEQLASLHLAAKHKATSFD</sequence>
<name>A0A7R9GKU6_9CRUS</name>
<protein>
    <submittedName>
        <fullName evidence="5">Uncharacterized protein</fullName>
    </submittedName>
</protein>
<gene>
    <name evidence="5" type="ORF">NMOB1V02_LOCUS11724</name>
</gene>
<feature type="repeat" description="ANK" evidence="3">
    <location>
        <begin position="14"/>
        <end position="46"/>
    </location>
</feature>